<dbReference type="AlphaFoldDB" id="A0A814I259"/>
<evidence type="ECO:0000256" key="3">
    <source>
        <dbReference type="ARBA" id="ARBA00022737"/>
    </source>
</evidence>
<dbReference type="CDD" id="cd09367">
    <property type="entry name" value="LIM1_Lhx1_Lhx5"/>
    <property type="match status" value="1"/>
</dbReference>
<comment type="subcellular location">
    <subcellularLocation>
        <location evidence="1 9 11">Nucleus</location>
    </subcellularLocation>
</comment>
<feature type="domain" description="LIM zinc-binding" evidence="13">
    <location>
        <begin position="35"/>
        <end position="94"/>
    </location>
</feature>
<name>A0A814I259_9BILA</name>
<keyword evidence="8 9" id="KW-0539">Nucleus</keyword>
<feature type="region of interest" description="Disordered" evidence="12">
    <location>
        <begin position="882"/>
        <end position="1037"/>
    </location>
</feature>
<reference evidence="15" key="1">
    <citation type="submission" date="2021-02" db="EMBL/GenBank/DDBJ databases">
        <authorList>
            <person name="Nowell W R."/>
        </authorList>
    </citation>
    <scope>NUCLEOTIDE SEQUENCE</scope>
</reference>
<evidence type="ECO:0000256" key="6">
    <source>
        <dbReference type="ARBA" id="ARBA00023125"/>
    </source>
</evidence>
<evidence type="ECO:0000259" key="13">
    <source>
        <dbReference type="PROSITE" id="PS50023"/>
    </source>
</evidence>
<feature type="compositionally biased region" description="Polar residues" evidence="12">
    <location>
        <begin position="231"/>
        <end position="250"/>
    </location>
</feature>
<feature type="region of interest" description="Disordered" evidence="12">
    <location>
        <begin position="462"/>
        <end position="563"/>
    </location>
</feature>
<dbReference type="InterPro" id="IPR049618">
    <property type="entry name" value="Lhx1/5_LIM1"/>
</dbReference>
<feature type="compositionally biased region" description="Low complexity" evidence="12">
    <location>
        <begin position="204"/>
        <end position="215"/>
    </location>
</feature>
<evidence type="ECO:0000256" key="7">
    <source>
        <dbReference type="ARBA" id="ARBA00023155"/>
    </source>
</evidence>
<dbReference type="InterPro" id="IPR050453">
    <property type="entry name" value="LIM_Homeobox_TF"/>
</dbReference>
<dbReference type="InterPro" id="IPR009057">
    <property type="entry name" value="Homeodomain-like_sf"/>
</dbReference>
<dbReference type="PANTHER" id="PTHR24208">
    <property type="entry name" value="LIM/HOMEOBOX PROTEIN LHX"/>
    <property type="match status" value="1"/>
</dbReference>
<feature type="compositionally biased region" description="Basic and acidic residues" evidence="12">
    <location>
        <begin position="382"/>
        <end position="391"/>
    </location>
</feature>
<keyword evidence="7 9" id="KW-0371">Homeobox</keyword>
<feature type="compositionally biased region" description="Low complexity" evidence="12">
    <location>
        <begin position="712"/>
        <end position="721"/>
    </location>
</feature>
<dbReference type="PROSITE" id="PS00027">
    <property type="entry name" value="HOMEOBOX_1"/>
    <property type="match status" value="1"/>
</dbReference>
<dbReference type="GO" id="GO:0000981">
    <property type="term" value="F:DNA-binding transcription factor activity, RNA polymerase II-specific"/>
    <property type="evidence" value="ECO:0007669"/>
    <property type="project" value="InterPro"/>
</dbReference>
<evidence type="ECO:0000256" key="2">
    <source>
        <dbReference type="ARBA" id="ARBA00022723"/>
    </source>
</evidence>
<evidence type="ECO:0000256" key="11">
    <source>
        <dbReference type="RuleBase" id="RU000682"/>
    </source>
</evidence>
<keyword evidence="2 10" id="KW-0479">Metal-binding</keyword>
<feature type="compositionally biased region" description="Polar residues" evidence="12">
    <location>
        <begin position="521"/>
        <end position="537"/>
    </location>
</feature>
<evidence type="ECO:0000256" key="8">
    <source>
        <dbReference type="ARBA" id="ARBA00023242"/>
    </source>
</evidence>
<dbReference type="InterPro" id="IPR017970">
    <property type="entry name" value="Homeobox_CS"/>
</dbReference>
<feature type="compositionally biased region" description="Pro residues" evidence="12">
    <location>
        <begin position="400"/>
        <end position="409"/>
    </location>
</feature>
<dbReference type="CDD" id="cd00086">
    <property type="entry name" value="homeodomain"/>
    <property type="match status" value="1"/>
</dbReference>
<feature type="DNA-binding region" description="Homeobox" evidence="9">
    <location>
        <begin position="1029"/>
        <end position="1088"/>
    </location>
</feature>
<feature type="compositionally biased region" description="Polar residues" evidence="12">
    <location>
        <begin position="169"/>
        <end position="196"/>
    </location>
</feature>
<dbReference type="GO" id="GO:0008270">
    <property type="term" value="F:zinc ion binding"/>
    <property type="evidence" value="ECO:0007669"/>
    <property type="project" value="InterPro"/>
</dbReference>
<feature type="compositionally biased region" description="Low complexity" evidence="12">
    <location>
        <begin position="500"/>
        <end position="509"/>
    </location>
</feature>
<dbReference type="EMBL" id="CAJNOV010000318">
    <property type="protein sequence ID" value="CAF1019379.1"/>
    <property type="molecule type" value="Genomic_DNA"/>
</dbReference>
<proteinExistence type="predicted"/>
<feature type="compositionally biased region" description="Polar residues" evidence="12">
    <location>
        <begin position="258"/>
        <end position="292"/>
    </location>
</feature>
<keyword evidence="6 9" id="KW-0238">DNA-binding</keyword>
<evidence type="ECO:0000259" key="14">
    <source>
        <dbReference type="PROSITE" id="PS50071"/>
    </source>
</evidence>
<dbReference type="Gene3D" id="1.10.10.60">
    <property type="entry name" value="Homeodomain-like"/>
    <property type="match status" value="1"/>
</dbReference>
<dbReference type="SMART" id="SM00389">
    <property type="entry name" value="HOX"/>
    <property type="match status" value="1"/>
</dbReference>
<dbReference type="PROSITE" id="PS50023">
    <property type="entry name" value="LIM_DOMAIN_2"/>
    <property type="match status" value="1"/>
</dbReference>
<feature type="region of interest" description="Disordered" evidence="12">
    <location>
        <begin position="169"/>
        <end position="429"/>
    </location>
</feature>
<feature type="compositionally biased region" description="Low complexity" evidence="12">
    <location>
        <begin position="304"/>
        <end position="316"/>
    </location>
</feature>
<feature type="region of interest" description="Disordered" evidence="12">
    <location>
        <begin position="623"/>
        <end position="734"/>
    </location>
</feature>
<feature type="compositionally biased region" description="Polar residues" evidence="12">
    <location>
        <begin position="935"/>
        <end position="973"/>
    </location>
</feature>
<keyword evidence="3" id="KW-0677">Repeat</keyword>
<dbReference type="Pfam" id="PF00046">
    <property type="entry name" value="Homeodomain"/>
    <property type="match status" value="1"/>
</dbReference>
<dbReference type="SUPFAM" id="SSF46689">
    <property type="entry name" value="Homeodomain-like"/>
    <property type="match status" value="1"/>
</dbReference>
<feature type="compositionally biased region" description="Polar residues" evidence="12">
    <location>
        <begin position="724"/>
        <end position="734"/>
    </location>
</feature>
<comment type="caution">
    <text evidence="15">The sequence shown here is derived from an EMBL/GenBank/DDBJ whole genome shotgun (WGS) entry which is preliminary data.</text>
</comment>
<keyword evidence="5 10" id="KW-0440">LIM domain</keyword>
<dbReference type="GO" id="GO:0000977">
    <property type="term" value="F:RNA polymerase II transcription regulatory region sequence-specific DNA binding"/>
    <property type="evidence" value="ECO:0007669"/>
    <property type="project" value="TreeGrafter"/>
</dbReference>
<dbReference type="InterPro" id="IPR001356">
    <property type="entry name" value="HD"/>
</dbReference>
<feature type="region of interest" description="Disordered" evidence="12">
    <location>
        <begin position="1079"/>
        <end position="1131"/>
    </location>
</feature>
<protein>
    <submittedName>
        <fullName evidence="15">Uncharacterized protein</fullName>
    </submittedName>
</protein>
<feature type="region of interest" description="Disordered" evidence="12">
    <location>
        <begin position="1"/>
        <end position="31"/>
    </location>
</feature>
<feature type="compositionally biased region" description="Low complexity" evidence="12">
    <location>
        <begin position="543"/>
        <end position="562"/>
    </location>
</feature>
<keyword evidence="4 10" id="KW-0862">Zinc</keyword>
<evidence type="ECO:0000256" key="4">
    <source>
        <dbReference type="ARBA" id="ARBA00022833"/>
    </source>
</evidence>
<dbReference type="Proteomes" id="UP000663855">
    <property type="component" value="Unassembled WGS sequence"/>
</dbReference>
<dbReference type="SMART" id="SM00132">
    <property type="entry name" value="LIM"/>
    <property type="match status" value="2"/>
</dbReference>
<evidence type="ECO:0000256" key="5">
    <source>
        <dbReference type="ARBA" id="ARBA00023038"/>
    </source>
</evidence>
<dbReference type="Gene3D" id="2.10.110.10">
    <property type="entry name" value="Cysteine Rich Protein"/>
    <property type="match status" value="2"/>
</dbReference>
<evidence type="ECO:0000313" key="16">
    <source>
        <dbReference type="Proteomes" id="UP000663855"/>
    </source>
</evidence>
<gene>
    <name evidence="15" type="ORF">CJN711_LOCUS3239</name>
</gene>
<dbReference type="SUPFAM" id="SSF57716">
    <property type="entry name" value="Glucocorticoid receptor-like (DNA-binding domain)"/>
    <property type="match status" value="1"/>
</dbReference>
<feature type="compositionally biased region" description="Pro residues" evidence="12">
    <location>
        <begin position="469"/>
        <end position="487"/>
    </location>
</feature>
<feature type="compositionally biased region" description="Low complexity" evidence="12">
    <location>
        <begin position="887"/>
        <end position="904"/>
    </location>
</feature>
<accession>A0A814I259</accession>
<sequence>MQRRRPPMTLSPVAFNNSSNRPMRQSSRSVPSTPSQCFGCSQPMLNPFISNVLDHLWHPECVRCFACRCVLNEQCYSREGKLYCKDDFIKKYIHRCFACQNLVKSDELIRRIRAGRIYHAECFVCTKCKRTLQDDDISELLKTNDATLNDLECSCQACLYPDRVSNETKSLSKTGGNKPNDNEVSQTINGKVSPSSDTREQKPSTLNNDTSTNNNHVDEQKSMEVDEAPGTTESSLVSPIKEQSSPNSSVPVAPKVNGRQSKIRQSTGSNGSKRSPAKTKTTPVSRQKQTTVTERKGRSPATRSKAAASNNPSSSSTVQRRASNRRTAKTSRYRKRSFSSGSDEDESDDEDDADFSEEDNIQDDEQETARSPVVKNKTTNNVDDKKAEPEPRPTSATSQPAPPPPPPPATTTNPSLISQTKMSEPLSLLSGLAANPMSISSIMKPDLTPSFMPPNFNPAFPNHAQFLPPGFPLQPRLPMPPPPPPAPSTQNNQSAHLPDSNRSSNSTDASDSDSLDRSSSPTQMDISTNVESGTSARPVTPPKTSRQATPSTTTTTTQKPSALSSLLEFGTLPPSTLGDIRTNNAPTNPFPFPFVTPGPGVPFSPQAAAGMATFYRPPFGVPPGNLPLDMTQSHSNSSKKKSNTADTNEIVSQNLLDDSSPSPKKKAKAKPRSKKAKPNGTDGENGMDEDNASSSPPPPEANKKKRKRKAATTDNTNTNDNDASKVTNGNVNNHPQHNFLAQMGLINAQFMQPSQLPPTSTNGKTQAANSQQAQLAAMYSMAPHFAAYNAFPGAFNPAFAAAAYASGYSNPYGFHPAFTASPNGQPFPFMQPAPTNAPQLNNLAVFSLCKTISFDRNESNRAPRGMGWDAKNHPMGQIIEISPMGWDNTSSNEDKSSSSVAASEGRPVKSRKKSTANGEKKKPATPRANKKKSVEQSALTDNTPSAENDSMTGMSATDLTSQVATTPESNSASNKRRMSSAESEDFDDDQQQSQTTNGKSGNESDGSMDDGDRSLNTALSLSSSTAQEKKGARTTIKPQQLDVLCKAYDTCSKPNKPQREQLVAETGLSLRVIQVWFQNKRSKERKGKTPKEKDMPLDDDEPGEDSQPSSPPPPTTTAVISEPTAIVTAEI</sequence>
<feature type="compositionally biased region" description="Basic residues" evidence="12">
    <location>
        <begin position="663"/>
        <end position="677"/>
    </location>
</feature>
<evidence type="ECO:0000256" key="9">
    <source>
        <dbReference type="PROSITE-ProRule" id="PRU00108"/>
    </source>
</evidence>
<dbReference type="GO" id="GO:0005634">
    <property type="term" value="C:nucleus"/>
    <property type="evidence" value="ECO:0007669"/>
    <property type="project" value="UniProtKB-SubCell"/>
</dbReference>
<feature type="domain" description="Homeobox" evidence="14">
    <location>
        <begin position="1027"/>
        <end position="1087"/>
    </location>
</feature>
<feature type="compositionally biased region" description="Basic and acidic residues" evidence="12">
    <location>
        <begin position="1087"/>
        <end position="1096"/>
    </location>
</feature>
<feature type="compositionally biased region" description="Low complexity" evidence="12">
    <location>
        <begin position="1014"/>
        <end position="1026"/>
    </location>
</feature>
<feature type="compositionally biased region" description="Basic residues" evidence="12">
    <location>
        <begin position="322"/>
        <end position="337"/>
    </location>
</feature>
<dbReference type="GO" id="GO:0030182">
    <property type="term" value="P:neuron differentiation"/>
    <property type="evidence" value="ECO:0007669"/>
    <property type="project" value="TreeGrafter"/>
</dbReference>
<dbReference type="InterPro" id="IPR001781">
    <property type="entry name" value="Znf_LIM"/>
</dbReference>
<evidence type="ECO:0000256" key="1">
    <source>
        <dbReference type="ARBA" id="ARBA00004123"/>
    </source>
</evidence>
<dbReference type="PROSITE" id="PS50071">
    <property type="entry name" value="HOMEOBOX_2"/>
    <property type="match status" value="1"/>
</dbReference>
<feature type="compositionally biased region" description="Acidic residues" evidence="12">
    <location>
        <begin position="342"/>
        <end position="366"/>
    </location>
</feature>
<evidence type="ECO:0000256" key="10">
    <source>
        <dbReference type="PROSITE-ProRule" id="PRU00125"/>
    </source>
</evidence>
<organism evidence="15 16">
    <name type="scientific">Rotaria magnacalcarata</name>
    <dbReference type="NCBI Taxonomy" id="392030"/>
    <lineage>
        <taxon>Eukaryota</taxon>
        <taxon>Metazoa</taxon>
        <taxon>Spiralia</taxon>
        <taxon>Gnathifera</taxon>
        <taxon>Rotifera</taxon>
        <taxon>Eurotatoria</taxon>
        <taxon>Bdelloidea</taxon>
        <taxon>Philodinida</taxon>
        <taxon>Philodinidae</taxon>
        <taxon>Rotaria</taxon>
    </lineage>
</organism>
<dbReference type="PANTHER" id="PTHR24208:SF166">
    <property type="entry name" value="LIM HOMEOBOX TRANSCRIPTION FACTOR 1 ALPHA, ISOFORM B"/>
    <property type="match status" value="1"/>
</dbReference>
<dbReference type="PROSITE" id="PS00478">
    <property type="entry name" value="LIM_DOMAIN_1"/>
    <property type="match status" value="2"/>
</dbReference>
<feature type="compositionally biased region" description="Polar residues" evidence="12">
    <location>
        <begin position="14"/>
        <end position="31"/>
    </location>
</feature>
<dbReference type="Pfam" id="PF00412">
    <property type="entry name" value="LIM"/>
    <property type="match status" value="2"/>
</dbReference>
<feature type="compositionally biased region" description="Polar residues" evidence="12">
    <location>
        <begin position="644"/>
        <end position="657"/>
    </location>
</feature>
<evidence type="ECO:0000313" key="15">
    <source>
        <dbReference type="EMBL" id="CAF1019379.1"/>
    </source>
</evidence>
<feature type="compositionally biased region" description="Polar residues" evidence="12">
    <location>
        <begin position="995"/>
        <end position="1005"/>
    </location>
</feature>
<evidence type="ECO:0000256" key="12">
    <source>
        <dbReference type="SAM" id="MobiDB-lite"/>
    </source>
</evidence>